<dbReference type="PANTHER" id="PTHR43523:SF2">
    <property type="entry name" value="GLUCOSE-1-PHOSPHATE ADENYLYLTRANSFERASE"/>
    <property type="match status" value="1"/>
</dbReference>
<sequence>MNKKNCIAMLLAGGEGRRLSPLTSKQAKPAVPFGSKYRIIDFPLSNCVNSGIDTIGVLTQYEAESLHQHIGDGEAWGLPRTENGGIALLPSYGTGHTGNEEYVGTADAIYKNIEYVDRFSPDNVLILSGDHIYHMDYREMLNSHMSQGATATISVMPVPWEEAHRFGVMSIDEQHRIIEFAEKPERPASNLASMGIYLFKWDFLKQHLIEDAGDPHSSHDFGKDIIPKMLAGYNPLHAYKFQGYWRDVGTVQSLWDAHMDLLNGNSEWALLDDKWPMYTREIRTKLNSVKARHAEVKLSMVHDCCTVEGCAEHSVIFGGSVIGRYTIIKDSIVMPNVEIGRNVIIERAIIGEGAIIKDGAIIKGTANEILVIGPNETVLAKPAVRTQPSRILKEVYDSTPRLRAEGLSS</sequence>
<dbReference type="RefSeq" id="WP_125083439.1">
    <property type="nucleotide sequence ID" value="NZ_CP034248.1"/>
</dbReference>
<dbReference type="OrthoDB" id="9801810at2"/>
<evidence type="ECO:0000256" key="3">
    <source>
        <dbReference type="ARBA" id="ARBA00022695"/>
    </source>
</evidence>
<feature type="domain" description="Glucose-1-phosphate adenylyltransferase/Bifunctional protein GlmU-like C-terminal hexapeptide" evidence="7">
    <location>
        <begin position="290"/>
        <end position="362"/>
    </location>
</feature>
<evidence type="ECO:0000313" key="9">
    <source>
        <dbReference type="Proteomes" id="UP000273145"/>
    </source>
</evidence>
<comment type="similarity">
    <text evidence="1 5">Belongs to the bacterial/plant glucose-1-phosphate adenylyltransferase family.</text>
</comment>
<comment type="caution">
    <text evidence="5">Lacks conserved residue(s) required for the propagation of feature annotation.</text>
</comment>
<dbReference type="InterPro" id="IPR029044">
    <property type="entry name" value="Nucleotide-diphossugar_trans"/>
</dbReference>
<comment type="function">
    <text evidence="5">Involved in the biosynthesis of ADP-glucose, a building block required for the elongation reactions to produce glycogen. Catalyzes the reaction between ATP and alpha-D-glucose 1-phosphate (G1P) to produce pyrophosphate and ADP-Glc.</text>
</comment>
<dbReference type="NCBIfam" id="TIGR02091">
    <property type="entry name" value="glgC"/>
    <property type="match status" value="1"/>
</dbReference>
<reference evidence="8 9" key="1">
    <citation type="submission" date="2018-11" db="EMBL/GenBank/DDBJ databases">
        <title>Genome sequencing of Paenibacillus lentus DSM25539(T).</title>
        <authorList>
            <person name="Kook J.-K."/>
            <person name="Park S.-N."/>
            <person name="Lim Y.K."/>
        </authorList>
    </citation>
    <scope>NUCLEOTIDE SEQUENCE [LARGE SCALE GENOMIC DNA]</scope>
    <source>
        <strain evidence="8 9">DSM 25539</strain>
    </source>
</reference>
<name>A0A3S8RWY7_9BACL</name>
<keyword evidence="9" id="KW-1185">Reference proteome</keyword>
<evidence type="ECO:0000256" key="2">
    <source>
        <dbReference type="ARBA" id="ARBA00022679"/>
    </source>
</evidence>
<keyword evidence="5" id="KW-0119">Carbohydrate metabolism</keyword>
<dbReference type="Gene3D" id="3.90.550.10">
    <property type="entry name" value="Spore Coat Polysaccharide Biosynthesis Protein SpsA, Chain A"/>
    <property type="match status" value="1"/>
</dbReference>
<feature type="binding site" evidence="5">
    <location>
        <position position="193"/>
    </location>
    <ligand>
        <name>alpha-D-glucose 1-phosphate</name>
        <dbReference type="ChEBI" id="CHEBI:58601"/>
    </ligand>
</feature>
<dbReference type="HAMAP" id="MF_00624">
    <property type="entry name" value="GlgC"/>
    <property type="match status" value="1"/>
</dbReference>
<dbReference type="InterPro" id="IPR011831">
    <property type="entry name" value="ADP-Glc_PPase"/>
</dbReference>
<keyword evidence="3 5" id="KW-0548">Nucleotidyltransferase</keyword>
<evidence type="ECO:0000259" key="7">
    <source>
        <dbReference type="Pfam" id="PF24894"/>
    </source>
</evidence>
<keyword evidence="5" id="KW-0067">ATP-binding</keyword>
<evidence type="ECO:0000313" key="8">
    <source>
        <dbReference type="EMBL" id="AZK47412.1"/>
    </source>
</evidence>
<feature type="binding site" evidence="5">
    <location>
        <begin position="182"/>
        <end position="183"/>
    </location>
    <ligand>
        <name>alpha-D-glucose 1-phosphate</name>
        <dbReference type="ChEBI" id="CHEBI:58601"/>
    </ligand>
</feature>
<dbReference type="GO" id="GO:0008878">
    <property type="term" value="F:glucose-1-phosphate adenylyltransferase activity"/>
    <property type="evidence" value="ECO:0007669"/>
    <property type="project" value="UniProtKB-UniRule"/>
</dbReference>
<comment type="subunit">
    <text evidence="5">Homotetramer.</text>
</comment>
<evidence type="ECO:0000256" key="4">
    <source>
        <dbReference type="ARBA" id="ARBA00023056"/>
    </source>
</evidence>
<keyword evidence="2 5" id="KW-0808">Transferase</keyword>
<dbReference type="Pfam" id="PF24894">
    <property type="entry name" value="Hexapep_GlmU"/>
    <property type="match status" value="1"/>
</dbReference>
<dbReference type="InterPro" id="IPR005835">
    <property type="entry name" value="NTP_transferase_dom"/>
</dbReference>
<dbReference type="EMBL" id="CP034248">
    <property type="protein sequence ID" value="AZK47412.1"/>
    <property type="molecule type" value="Genomic_DNA"/>
</dbReference>
<comment type="catalytic activity">
    <reaction evidence="5">
        <text>alpha-D-glucose 1-phosphate + ATP + H(+) = ADP-alpha-D-glucose + diphosphate</text>
        <dbReference type="Rhea" id="RHEA:12120"/>
        <dbReference type="ChEBI" id="CHEBI:15378"/>
        <dbReference type="ChEBI" id="CHEBI:30616"/>
        <dbReference type="ChEBI" id="CHEBI:33019"/>
        <dbReference type="ChEBI" id="CHEBI:57498"/>
        <dbReference type="ChEBI" id="CHEBI:58601"/>
        <dbReference type="EC" id="2.7.7.27"/>
    </reaction>
</comment>
<feature type="domain" description="Nucleotidyl transferase" evidence="6">
    <location>
        <begin position="8"/>
        <end position="263"/>
    </location>
</feature>
<evidence type="ECO:0000256" key="5">
    <source>
        <dbReference type="HAMAP-Rule" id="MF_00624"/>
    </source>
</evidence>
<proteinExistence type="inferred from homology"/>
<dbReference type="Proteomes" id="UP000273145">
    <property type="component" value="Chromosome"/>
</dbReference>
<feature type="site" description="Could play a key role in the communication between the regulatory and the substrate sites" evidence="5">
    <location>
        <position position="60"/>
    </location>
</feature>
<feature type="binding site" evidence="5">
    <location>
        <position position="167"/>
    </location>
    <ligand>
        <name>alpha-D-glucose 1-phosphate</name>
        <dbReference type="ChEBI" id="CHEBI:58601"/>
    </ligand>
</feature>
<evidence type="ECO:0000256" key="1">
    <source>
        <dbReference type="ARBA" id="ARBA00010443"/>
    </source>
</evidence>
<dbReference type="InterPro" id="IPR023049">
    <property type="entry name" value="GlgC_bac"/>
</dbReference>
<dbReference type="SUPFAM" id="SSF51161">
    <property type="entry name" value="Trimeric LpxA-like enzymes"/>
    <property type="match status" value="1"/>
</dbReference>
<keyword evidence="4 5" id="KW-0320">Glycogen biosynthesis</keyword>
<dbReference type="GO" id="GO:0005978">
    <property type="term" value="P:glycogen biosynthetic process"/>
    <property type="evidence" value="ECO:0007669"/>
    <property type="project" value="UniProtKB-UniRule"/>
</dbReference>
<dbReference type="SUPFAM" id="SSF53448">
    <property type="entry name" value="Nucleotide-diphospho-sugar transferases"/>
    <property type="match status" value="1"/>
</dbReference>
<dbReference type="Pfam" id="PF00483">
    <property type="entry name" value="NTP_transferase"/>
    <property type="match status" value="1"/>
</dbReference>
<dbReference type="GO" id="GO:0005524">
    <property type="term" value="F:ATP binding"/>
    <property type="evidence" value="ECO:0007669"/>
    <property type="project" value="UniProtKB-KW"/>
</dbReference>
<dbReference type="UniPathway" id="UPA00164"/>
<dbReference type="CDD" id="cd02508">
    <property type="entry name" value="ADP_Glucose_PP"/>
    <property type="match status" value="1"/>
</dbReference>
<dbReference type="KEGG" id="plen:EIM92_15655"/>
<comment type="pathway">
    <text evidence="5">Glycan biosynthesis; glycogen biosynthesis.</text>
</comment>
<dbReference type="Gene3D" id="2.160.10.10">
    <property type="entry name" value="Hexapeptide repeat proteins"/>
    <property type="match status" value="1"/>
</dbReference>
<organism evidence="8 9">
    <name type="scientific">Paenibacillus lentus</name>
    <dbReference type="NCBI Taxonomy" id="1338368"/>
    <lineage>
        <taxon>Bacteria</taxon>
        <taxon>Bacillati</taxon>
        <taxon>Bacillota</taxon>
        <taxon>Bacilli</taxon>
        <taxon>Bacillales</taxon>
        <taxon>Paenibacillaceae</taxon>
        <taxon>Paenibacillus</taxon>
    </lineage>
</organism>
<protein>
    <recommendedName>
        <fullName evidence="5">Glucose-1-phosphate adenylyltransferase</fullName>
        <ecNumber evidence="5">2.7.7.27</ecNumber>
    </recommendedName>
    <alternativeName>
        <fullName evidence="5">ADP-glucose pyrophosphorylase</fullName>
        <shortName evidence="5">ADPGlc PPase</shortName>
    </alternativeName>
    <alternativeName>
        <fullName evidence="5">ADP-glucose synthase</fullName>
    </alternativeName>
</protein>
<dbReference type="CDD" id="cd04651">
    <property type="entry name" value="LbH_G1P_AT_C"/>
    <property type="match status" value="1"/>
</dbReference>
<dbReference type="AlphaFoldDB" id="A0A3S8RWY7"/>
<dbReference type="EC" id="2.7.7.27" evidence="5"/>
<dbReference type="NCBIfam" id="NF003670">
    <property type="entry name" value="PRK05293.1"/>
    <property type="match status" value="1"/>
</dbReference>
<dbReference type="PANTHER" id="PTHR43523">
    <property type="entry name" value="GLUCOSE-1-PHOSPHATE ADENYLYLTRANSFERASE-RELATED"/>
    <property type="match status" value="1"/>
</dbReference>
<dbReference type="InterPro" id="IPR011004">
    <property type="entry name" value="Trimer_LpxA-like_sf"/>
</dbReference>
<keyword evidence="5" id="KW-0547">Nucleotide-binding</keyword>
<gene>
    <name evidence="5" type="primary">glgC</name>
    <name evidence="8" type="ORF">EIM92_15655</name>
</gene>
<dbReference type="InterPro" id="IPR056818">
    <property type="entry name" value="GlmU/GlgC-like_hexapep"/>
</dbReference>
<keyword evidence="5" id="KW-0321">Glycogen metabolism</keyword>
<evidence type="ECO:0000259" key="6">
    <source>
        <dbReference type="Pfam" id="PF00483"/>
    </source>
</evidence>
<accession>A0A3S8RWY7</accession>
<feature type="binding site" evidence="5">
    <location>
        <position position="102"/>
    </location>
    <ligand>
        <name>alpha-D-glucose 1-phosphate</name>
        <dbReference type="ChEBI" id="CHEBI:58601"/>
    </ligand>
</feature>